<evidence type="ECO:0000313" key="3">
    <source>
        <dbReference type="Proteomes" id="UP000286045"/>
    </source>
</evidence>
<evidence type="ECO:0000256" key="1">
    <source>
        <dbReference type="SAM" id="MobiDB-lite"/>
    </source>
</evidence>
<proteinExistence type="predicted"/>
<feature type="region of interest" description="Disordered" evidence="1">
    <location>
        <begin position="238"/>
        <end position="313"/>
    </location>
</feature>
<sequence>MIPDHVWVHFCRKHYQRSRYRNPQEYAKLQCELVHKQINRVQEWSDHNVNTGQTGVVQNWTLSMRKREQNRVEDQAKKRRHSDISDENKSNHPKSPGKRDTNPVPDWLRRMCGQGFTTAGILDVVNRIAHAISQEKMHGIPDVEILPNIPTNGVEVAKPKPSRRKTVTSTTHKRAQSLNVTRGGESQPSMMRRPDPVPYWQHMTSPSFPSTEKRQRMMEGATLYNHAPCILTSDVPGLDPRLRPTRDLPYRTTFPREPLIQESRAEEPYCGSQAAGGPHYTYSRSQLPTLTPSRPADVPMPAQPEPNAPGPIRLTHQRSVSEYVEHSSSMRSGYQMGGQLPPDSLTPFYSEPRYQPAPSPTHNFHPMSMQNFPLLTESVCPPSGTYLQQPFDRSRHSRHQSTPNAAPLAHPHSQAHPYGSSNASYQVYGRPNDSGHAFPTPNTPFRYTPRQAGPYVVQPGVQQPEKTSSPYPNIPPSSTA</sequence>
<feature type="compositionally biased region" description="Basic and acidic residues" evidence="1">
    <location>
        <begin position="240"/>
        <end position="249"/>
    </location>
</feature>
<protein>
    <submittedName>
        <fullName evidence="2">Uncharacterized protein</fullName>
    </submittedName>
</protein>
<feature type="compositionally biased region" description="Basic and acidic residues" evidence="1">
    <location>
        <begin position="67"/>
        <end position="90"/>
    </location>
</feature>
<feature type="region of interest" description="Disordered" evidence="1">
    <location>
        <begin position="154"/>
        <end position="174"/>
    </location>
</feature>
<name>A0A439D148_9PEZI</name>
<feature type="region of interest" description="Disordered" evidence="1">
    <location>
        <begin position="67"/>
        <end position="106"/>
    </location>
</feature>
<dbReference type="STRING" id="363999.A0A439D148"/>
<dbReference type="EMBL" id="RYZI01000217">
    <property type="protein sequence ID" value="RWA08128.1"/>
    <property type="molecule type" value="Genomic_DNA"/>
</dbReference>
<feature type="compositionally biased region" description="Polar residues" evidence="1">
    <location>
        <begin position="460"/>
        <end position="480"/>
    </location>
</feature>
<accession>A0A439D148</accession>
<gene>
    <name evidence="2" type="ORF">EKO27_g6985</name>
</gene>
<feature type="compositionally biased region" description="Basic residues" evidence="1">
    <location>
        <begin position="160"/>
        <end position="174"/>
    </location>
</feature>
<feature type="compositionally biased region" description="Polar residues" evidence="1">
    <location>
        <begin position="282"/>
        <end position="292"/>
    </location>
</feature>
<dbReference type="AlphaFoldDB" id="A0A439D148"/>
<feature type="region of interest" description="Disordered" evidence="1">
    <location>
        <begin position="386"/>
        <end position="480"/>
    </location>
</feature>
<organism evidence="2 3">
    <name type="scientific">Xylaria grammica</name>
    <dbReference type="NCBI Taxonomy" id="363999"/>
    <lineage>
        <taxon>Eukaryota</taxon>
        <taxon>Fungi</taxon>
        <taxon>Dikarya</taxon>
        <taxon>Ascomycota</taxon>
        <taxon>Pezizomycotina</taxon>
        <taxon>Sordariomycetes</taxon>
        <taxon>Xylariomycetidae</taxon>
        <taxon>Xylariales</taxon>
        <taxon>Xylariaceae</taxon>
        <taxon>Xylaria</taxon>
    </lineage>
</organism>
<reference evidence="2 3" key="1">
    <citation type="submission" date="2018-12" db="EMBL/GenBank/DDBJ databases">
        <title>Draft genome sequence of Xylaria grammica IHI A82.</title>
        <authorList>
            <person name="Buettner E."/>
            <person name="Kellner H."/>
        </authorList>
    </citation>
    <scope>NUCLEOTIDE SEQUENCE [LARGE SCALE GENOMIC DNA]</scope>
    <source>
        <strain evidence="2 3">IHI A82</strain>
    </source>
</reference>
<keyword evidence="3" id="KW-1185">Reference proteome</keyword>
<comment type="caution">
    <text evidence="2">The sequence shown here is derived from an EMBL/GenBank/DDBJ whole genome shotgun (WGS) entry which is preliminary data.</text>
</comment>
<dbReference type="Proteomes" id="UP000286045">
    <property type="component" value="Unassembled WGS sequence"/>
</dbReference>
<evidence type="ECO:0000313" key="2">
    <source>
        <dbReference type="EMBL" id="RWA08128.1"/>
    </source>
</evidence>